<organism evidence="3 4">
    <name type="scientific">Scrofimicrobium canadense</name>
    <dbReference type="NCBI Taxonomy" id="2652290"/>
    <lineage>
        <taxon>Bacteria</taxon>
        <taxon>Bacillati</taxon>
        <taxon>Actinomycetota</taxon>
        <taxon>Actinomycetes</taxon>
        <taxon>Actinomycetales</taxon>
        <taxon>Actinomycetaceae</taxon>
        <taxon>Scrofimicrobium</taxon>
    </lineage>
</organism>
<comment type="similarity">
    <text evidence="1 2">Belongs to the Iojap/RsfS family.</text>
</comment>
<protein>
    <recommendedName>
        <fullName evidence="2">Ribosomal silencing factor RsfS</fullName>
    </recommendedName>
</protein>
<dbReference type="Proteomes" id="UP000470875">
    <property type="component" value="Unassembled WGS sequence"/>
</dbReference>
<dbReference type="HAMAP" id="MF_01477">
    <property type="entry name" value="Iojap_RsfS"/>
    <property type="match status" value="1"/>
</dbReference>
<dbReference type="GO" id="GO:0005737">
    <property type="term" value="C:cytoplasm"/>
    <property type="evidence" value="ECO:0007669"/>
    <property type="project" value="UniProtKB-SubCell"/>
</dbReference>
<dbReference type="Pfam" id="PF02410">
    <property type="entry name" value="RsfS"/>
    <property type="match status" value="1"/>
</dbReference>
<gene>
    <name evidence="2 3" type="primary">rsfS</name>
    <name evidence="3" type="ORF">FYJ24_02635</name>
</gene>
<name>A0A6N7W622_9ACTO</name>
<dbReference type="InterPro" id="IPR004394">
    <property type="entry name" value="Iojap/RsfS/C7orf30"/>
</dbReference>
<dbReference type="AlphaFoldDB" id="A0A6N7W622"/>
<comment type="subunit">
    <text evidence="2">Interacts with ribosomal protein uL14 (rplN).</text>
</comment>
<dbReference type="RefSeq" id="WP_154543282.1">
    <property type="nucleotide sequence ID" value="NZ_VULO01000002.1"/>
</dbReference>
<evidence type="ECO:0000256" key="1">
    <source>
        <dbReference type="ARBA" id="ARBA00010574"/>
    </source>
</evidence>
<keyword evidence="2" id="KW-0810">Translation regulation</keyword>
<keyword evidence="4" id="KW-1185">Reference proteome</keyword>
<comment type="caution">
    <text evidence="3">The sequence shown here is derived from an EMBL/GenBank/DDBJ whole genome shotgun (WGS) entry which is preliminary data.</text>
</comment>
<accession>A0A6N7W622</accession>
<dbReference type="InterPro" id="IPR043519">
    <property type="entry name" value="NT_sf"/>
</dbReference>
<evidence type="ECO:0000256" key="2">
    <source>
        <dbReference type="HAMAP-Rule" id="MF_01477"/>
    </source>
</evidence>
<keyword evidence="2" id="KW-0963">Cytoplasm</keyword>
<dbReference type="GO" id="GO:0090071">
    <property type="term" value="P:negative regulation of ribosome biogenesis"/>
    <property type="evidence" value="ECO:0007669"/>
    <property type="project" value="UniProtKB-UniRule"/>
</dbReference>
<evidence type="ECO:0000313" key="3">
    <source>
        <dbReference type="EMBL" id="MSS83676.1"/>
    </source>
</evidence>
<dbReference type="GO" id="GO:0042256">
    <property type="term" value="P:cytosolic ribosome assembly"/>
    <property type="evidence" value="ECO:0007669"/>
    <property type="project" value="UniProtKB-UniRule"/>
</dbReference>
<dbReference type="PANTHER" id="PTHR21043:SF0">
    <property type="entry name" value="MITOCHONDRIAL ASSEMBLY OF RIBOSOMAL LARGE SUBUNIT PROTEIN 1"/>
    <property type="match status" value="1"/>
</dbReference>
<dbReference type="GO" id="GO:0043023">
    <property type="term" value="F:ribosomal large subunit binding"/>
    <property type="evidence" value="ECO:0007669"/>
    <property type="project" value="TreeGrafter"/>
</dbReference>
<evidence type="ECO:0000313" key="4">
    <source>
        <dbReference type="Proteomes" id="UP000470875"/>
    </source>
</evidence>
<dbReference type="GO" id="GO:0017148">
    <property type="term" value="P:negative regulation of translation"/>
    <property type="evidence" value="ECO:0007669"/>
    <property type="project" value="UniProtKB-UniRule"/>
</dbReference>
<dbReference type="EMBL" id="VULO01000002">
    <property type="protein sequence ID" value="MSS83676.1"/>
    <property type="molecule type" value="Genomic_DNA"/>
</dbReference>
<dbReference type="PANTHER" id="PTHR21043">
    <property type="entry name" value="IOJAP SUPERFAMILY ORTHOLOG"/>
    <property type="match status" value="1"/>
</dbReference>
<dbReference type="Gene3D" id="3.30.460.10">
    <property type="entry name" value="Beta Polymerase, domain 2"/>
    <property type="match status" value="1"/>
</dbReference>
<comment type="function">
    <text evidence="2">Functions as a ribosomal silencing factor. Interacts with ribosomal protein uL14 (rplN), blocking formation of intersubunit bridge B8. Prevents association of the 30S and 50S ribosomal subunits and the formation of functional ribosomes, thus repressing translation.</text>
</comment>
<dbReference type="SUPFAM" id="SSF81301">
    <property type="entry name" value="Nucleotidyltransferase"/>
    <property type="match status" value="1"/>
</dbReference>
<proteinExistence type="inferred from homology"/>
<sequence>MLEVAATAADDALAADIVALDVTALTPFSDTFLIATVDNPRHMRATMNAVSEAVKKDSGNLPNSVEGDGDAEWVILDYGDLVVHLFTEEGRSFYALEKLWGDAPRLRFGADQVTPV</sequence>
<reference evidence="3 4" key="1">
    <citation type="submission" date="2019-08" db="EMBL/GenBank/DDBJ databases">
        <title>In-depth cultivation of the pig gut microbiome towards novel bacterial diversity and tailored functional studies.</title>
        <authorList>
            <person name="Wylensek D."/>
            <person name="Hitch T.C.A."/>
            <person name="Clavel T."/>
        </authorList>
    </citation>
    <scope>NUCLEOTIDE SEQUENCE [LARGE SCALE GENOMIC DNA]</scope>
    <source>
        <strain evidence="3 4">WB03_NA08</strain>
    </source>
</reference>
<comment type="subcellular location">
    <subcellularLocation>
        <location evidence="2">Cytoplasm</location>
    </subcellularLocation>
</comment>
<dbReference type="NCBIfam" id="TIGR00090">
    <property type="entry name" value="rsfS_iojap_ybeB"/>
    <property type="match status" value="1"/>
</dbReference>
<keyword evidence="2" id="KW-0678">Repressor</keyword>